<proteinExistence type="predicted"/>
<protein>
    <recommendedName>
        <fullName evidence="4">Calcium-activated chloride channel N-terminal domain-containing protein</fullName>
    </recommendedName>
</protein>
<dbReference type="OrthoDB" id="6371445at2759"/>
<dbReference type="EMBL" id="OA884278">
    <property type="protein sequence ID" value="CAD7280546.1"/>
    <property type="molecule type" value="Genomic_DNA"/>
</dbReference>
<gene>
    <name evidence="5" type="ORF">NMOB1V02_LOCUS8205</name>
</gene>
<feature type="signal peptide" evidence="3">
    <location>
        <begin position="1"/>
        <end position="26"/>
    </location>
</feature>
<keyword evidence="6" id="KW-1185">Reference proteome</keyword>
<keyword evidence="3" id="KW-0732">Signal</keyword>
<sequence>MNAGRNQRGIALAFAVILNLHHACLALNFNPSTASYEDFLVEITDDVDASDCVRVLTILEDPTWENSFPSGADLLVSGSQRGPGLKMPHTMQNLGCGSPGLQIHFPAQFLLSSSDLGCNGGKIFLAEFAKYRYGVFDEHGFEGDPIYPLAYANSNGQLSPTACANHPPDAEFSNLERCWWDMSSESCFWDLVNGTETIVTSVMSQPLLEQASKFCGSSDDHPHNKEAPTKQNMFCGERSVWEVIEQHPDFTNSNARSAILKAGKSVNVRPDFKVVAPPTESSTTPLFMIFNKWIFRPSSPASSAPDEWKARCHSLFHPLFFLQRSSSSFHAGNVKGKDGSMTLWNGDDKDDLLSQLFPSNSAIGSLCFYSSLDTNPAGMGELFSMEGLLSRLAQGNNTRVDFIPDALVRATPLVWIHGVDYDITDEELETIERNYVDQFHIPVYQVVDAPSRIPNIDHASQLERMSRISKYGQFLVFMSDERRPGLTQARFSEALTTAVLPLLAPSSAIPSMVYSNSLNPDLDAFVCDTQQTVKNIIINIPSSTNKDSLLFFSFFGIPYDKFPLKPGETIDITLTSPSGDISKKATAAFGSAGFYSAEVFVTAEIFRPSSPASSAPDEWKARCHSLFHPLFFLQRSSSSFHAGNVKGKDGSMTLWNGDDKDDLLSQLFPSNSAIGSLCFYSSLDTNPAGMGERFSMEGLLSRLAQGNNTRVDFIPDALVRATPLVWIHGVDYDITDEELETIERNYVDQFHIPVYQVVDAPSRIPNIDQASQLERMSRISKYGQFLVFMGDERRPGLTQARFSEALTTAVLPLLAPSSAIPSMVYSNSLNPDLDAFVCDTQQTVKKIIINIPSSTSKDSLLFFSFFGIPYDKFPLKPGETIDITLTSPSGDISKKATPAFGSAGFYSAEVFVTAEESGTWNISTTCVWPQIKAVPLYISIYFLGDNNNPEPDFIRTLLPPTLLKSSFPSTNAVDTGFAHPPVVQIMAQRGGKPIVGLDVKAKIQGSTGTTEKNLHDSGVGMYDVTGGDGIYSGALDIRKPGFYHTSFIITSAETQENVPPDTPSSAIDDKCCGSIYPQGSAVGPASNWTRILMGPSFVVGNDLGAFPPEKVTDLAFSIDPNDNSAIFISWSMIDRDAEMTSIRDSAGSDSTCVEIRTSTCKEGVVEDFKSSPSIENSYHVFCSCNDRSTYTSACNRVLCSTTPRNKMGIIKADNDDRLKIRCQLTRKMDADDDDADDKKPAYVTLRIKSRTDGSYVSDVSNLVVVYDPEAMVHFEATNDENVCTETTVKKPLMSKEEQKIEDLKREIRLLYMFGGTAIGALLLLVVVLSICLAFPGKFKPGCSETRHHHTIATSTLAQNHHQAEPVGISQPFSSWRAGSMIINNQRRPTDFHQHITTSGLTNRAFTNESDIRGEISDDFTDDEEVIADTTQHRSSQPIEAFNRFNYTNGSYNISQVIDHRSPSAVSSSRSPVPPPLPPRQFTNLNRTSSTWSDRHPLRNLIPLRNFESNDLLDSFDIKASQDRDLLQNDFAGSESIICVNPEIITQFNKEHKPKRFFCEARPSSDCYIAIRLKGINEPNAISNIVKFVNPKNFYKPQPSDDDKDSRGALDHDLMLSYIIFGSVTLILLITVIVLVVLLIFTRRKLVEAYRSQLPRYGHQMPSSSPAETTPNAGYNKASKLIGETPLRFTSNSASQSPVSHSIASGTTRNEAIYDSPWAMGSFQATNSGSIDSSHAVTSPASTNAAETLAPIGGTSRAEHLQFAGINVDRRRRRQGDISKNEAILPPKIGEIGSTNRGFDFDDLDEGVWSTQEVSISKPCEAVNSVAFDYSKKVFPAISQQHTNNKMKISYV</sequence>
<dbReference type="EMBL" id="CAJPEX010002241">
    <property type="protein sequence ID" value="CAG0920698.1"/>
    <property type="molecule type" value="Genomic_DNA"/>
</dbReference>
<evidence type="ECO:0000256" key="1">
    <source>
        <dbReference type="SAM" id="MobiDB-lite"/>
    </source>
</evidence>
<evidence type="ECO:0000313" key="5">
    <source>
        <dbReference type="EMBL" id="CAD7280546.1"/>
    </source>
</evidence>
<feature type="transmembrane region" description="Helical" evidence="2">
    <location>
        <begin position="1309"/>
        <end position="1334"/>
    </location>
</feature>
<keyword evidence="2" id="KW-0812">Transmembrane</keyword>
<feature type="transmembrane region" description="Helical" evidence="2">
    <location>
        <begin position="1615"/>
        <end position="1640"/>
    </location>
</feature>
<organism evidence="5">
    <name type="scientific">Notodromas monacha</name>
    <dbReference type="NCBI Taxonomy" id="399045"/>
    <lineage>
        <taxon>Eukaryota</taxon>
        <taxon>Metazoa</taxon>
        <taxon>Ecdysozoa</taxon>
        <taxon>Arthropoda</taxon>
        <taxon>Crustacea</taxon>
        <taxon>Oligostraca</taxon>
        <taxon>Ostracoda</taxon>
        <taxon>Podocopa</taxon>
        <taxon>Podocopida</taxon>
        <taxon>Cypridocopina</taxon>
        <taxon>Cypridoidea</taxon>
        <taxon>Cyprididae</taxon>
        <taxon>Notodromas</taxon>
    </lineage>
</organism>
<feature type="domain" description="Calcium-activated chloride channel N-terminal" evidence="4">
    <location>
        <begin position="72"/>
        <end position="254"/>
    </location>
</feature>
<dbReference type="Pfam" id="PF08434">
    <property type="entry name" value="CLCA"/>
    <property type="match status" value="1"/>
</dbReference>
<evidence type="ECO:0000256" key="2">
    <source>
        <dbReference type="SAM" id="Phobius"/>
    </source>
</evidence>
<dbReference type="Proteomes" id="UP000678499">
    <property type="component" value="Unassembled WGS sequence"/>
</dbReference>
<evidence type="ECO:0000256" key="3">
    <source>
        <dbReference type="SAM" id="SignalP"/>
    </source>
</evidence>
<accession>A0A7R9GFH2</accession>
<feature type="compositionally biased region" description="Polar residues" evidence="1">
    <location>
        <begin position="1660"/>
        <end position="1672"/>
    </location>
</feature>
<keyword evidence="2" id="KW-0472">Membrane</keyword>
<reference evidence="5" key="1">
    <citation type="submission" date="2020-11" db="EMBL/GenBank/DDBJ databases">
        <authorList>
            <person name="Tran Van P."/>
        </authorList>
    </citation>
    <scope>NUCLEOTIDE SEQUENCE</scope>
</reference>
<evidence type="ECO:0000259" key="4">
    <source>
        <dbReference type="Pfam" id="PF08434"/>
    </source>
</evidence>
<keyword evidence="2" id="KW-1133">Transmembrane helix</keyword>
<name>A0A7R9GFH2_9CRUS</name>
<evidence type="ECO:0000313" key="6">
    <source>
        <dbReference type="Proteomes" id="UP000678499"/>
    </source>
</evidence>
<feature type="region of interest" description="Disordered" evidence="1">
    <location>
        <begin position="1656"/>
        <end position="1676"/>
    </location>
</feature>
<feature type="chain" id="PRO_5036210823" description="Calcium-activated chloride channel N-terminal domain-containing protein" evidence="3">
    <location>
        <begin position="27"/>
        <end position="1851"/>
    </location>
</feature>
<dbReference type="InterPro" id="IPR013642">
    <property type="entry name" value="CLCA_N"/>
</dbReference>